<reference evidence="6 7" key="1">
    <citation type="journal article" date="2011" name="Proc. Natl. Acad. Sci. U.S.A.">
        <title>Evolutionary erosion of yeast sex chromosomes by mating-type switching accidents.</title>
        <authorList>
            <person name="Gordon J.L."/>
            <person name="Armisen D."/>
            <person name="Proux-Wera E."/>
            <person name="Oheigeartaigh S.S."/>
            <person name="Byrne K.P."/>
            <person name="Wolfe K.H."/>
        </authorList>
    </citation>
    <scope>NUCLEOTIDE SEQUENCE [LARGE SCALE GENOMIC DNA]</scope>
    <source>
        <strain evidence="7">ATCC 22294 / BCRC 22015 / CBS 2517 / CECT 1963 / NBRC 1671 / NRRL Y-8276</strain>
    </source>
</reference>
<dbReference type="eggNOG" id="KOG1339">
    <property type="taxonomic scope" value="Eukaryota"/>
</dbReference>
<evidence type="ECO:0000259" key="5">
    <source>
        <dbReference type="PROSITE" id="PS51767"/>
    </source>
</evidence>
<dbReference type="MEROPS" id="A01.097"/>
<keyword evidence="7" id="KW-1185">Reference proteome</keyword>
<dbReference type="GO" id="GO:0006508">
    <property type="term" value="P:proteolysis"/>
    <property type="evidence" value="ECO:0007669"/>
    <property type="project" value="InterPro"/>
</dbReference>
<dbReference type="AlphaFoldDB" id="H2AW09"/>
<keyword evidence="4" id="KW-0732">Signal</keyword>
<feature type="active site" evidence="2">
    <location>
        <position position="92"/>
    </location>
</feature>
<evidence type="ECO:0000256" key="1">
    <source>
        <dbReference type="ARBA" id="ARBA00007447"/>
    </source>
</evidence>
<dbReference type="GeneID" id="13884053"/>
<evidence type="ECO:0000313" key="6">
    <source>
        <dbReference type="EMBL" id="CCF58559.1"/>
    </source>
</evidence>
<dbReference type="InterPro" id="IPR033121">
    <property type="entry name" value="PEPTIDASE_A1"/>
</dbReference>
<proteinExistence type="inferred from homology"/>
<dbReference type="PANTHER" id="PTHR47966:SF65">
    <property type="entry name" value="ASPARTIC-TYPE ENDOPEPTIDASE"/>
    <property type="match status" value="1"/>
</dbReference>
<dbReference type="RefSeq" id="XP_003957694.1">
    <property type="nucleotide sequence ID" value="XM_003957645.1"/>
</dbReference>
<comment type="similarity">
    <text evidence="1">Belongs to the peptidase A1 family.</text>
</comment>
<dbReference type="EMBL" id="HE650825">
    <property type="protein sequence ID" value="CCF58559.1"/>
    <property type="molecule type" value="Genomic_DNA"/>
</dbReference>
<evidence type="ECO:0000256" key="2">
    <source>
        <dbReference type="PIRSR" id="PIRSR601461-1"/>
    </source>
</evidence>
<organism evidence="6 7">
    <name type="scientific">Kazachstania africana (strain ATCC 22294 / BCRC 22015 / CBS 2517 / CECT 1963 / NBRC 1671 / NRRL Y-8276)</name>
    <name type="common">Yeast</name>
    <name type="synonym">Kluyveromyces africanus</name>
    <dbReference type="NCBI Taxonomy" id="1071382"/>
    <lineage>
        <taxon>Eukaryota</taxon>
        <taxon>Fungi</taxon>
        <taxon>Dikarya</taxon>
        <taxon>Ascomycota</taxon>
        <taxon>Saccharomycotina</taxon>
        <taxon>Saccharomycetes</taxon>
        <taxon>Saccharomycetales</taxon>
        <taxon>Saccharomycetaceae</taxon>
        <taxon>Kazachstania</taxon>
    </lineage>
</organism>
<dbReference type="InterPro" id="IPR001461">
    <property type="entry name" value="Aspartic_peptidase_A1"/>
</dbReference>
<feature type="region of interest" description="Disordered" evidence="3">
    <location>
        <begin position="26"/>
        <end position="54"/>
    </location>
</feature>
<gene>
    <name evidence="6" type="primary">KAFR0E04080</name>
    <name evidence="6" type="ORF">KAFR_0E04080</name>
</gene>
<feature type="active site" evidence="2">
    <location>
        <position position="342"/>
    </location>
</feature>
<feature type="domain" description="Peptidase A1" evidence="5">
    <location>
        <begin position="74"/>
        <end position="461"/>
    </location>
</feature>
<dbReference type="KEGG" id="kaf:KAFR_0E04080"/>
<name>H2AW09_KAZAF</name>
<dbReference type="InParanoid" id="H2AW09"/>
<evidence type="ECO:0000313" key="7">
    <source>
        <dbReference type="Proteomes" id="UP000005220"/>
    </source>
</evidence>
<dbReference type="PRINTS" id="PR00792">
    <property type="entry name" value="PEPSIN"/>
</dbReference>
<accession>H2AW09</accession>
<dbReference type="Proteomes" id="UP000005220">
    <property type="component" value="Chromosome 5"/>
</dbReference>
<evidence type="ECO:0000256" key="3">
    <source>
        <dbReference type="SAM" id="MobiDB-lite"/>
    </source>
</evidence>
<dbReference type="Gene3D" id="2.40.70.10">
    <property type="entry name" value="Acid Proteases"/>
    <property type="match status" value="2"/>
</dbReference>
<dbReference type="PANTHER" id="PTHR47966">
    <property type="entry name" value="BETA-SITE APP-CLEAVING ENZYME, ISOFORM A-RELATED"/>
    <property type="match status" value="1"/>
</dbReference>
<dbReference type="FunCoup" id="H2AW09">
    <property type="interactions" value="20"/>
</dbReference>
<dbReference type="Pfam" id="PF00026">
    <property type="entry name" value="Asp"/>
    <property type="match status" value="1"/>
</dbReference>
<dbReference type="HOGENOM" id="CLU_023427_0_0_1"/>
<protein>
    <recommendedName>
        <fullName evidence="5">Peptidase A1 domain-containing protein</fullName>
    </recommendedName>
</protein>
<dbReference type="SUPFAM" id="SSF50630">
    <property type="entry name" value="Acid proteases"/>
    <property type="match status" value="1"/>
</dbReference>
<dbReference type="OrthoDB" id="771136at2759"/>
<feature type="signal peptide" evidence="4">
    <location>
        <begin position="1"/>
        <end position="20"/>
    </location>
</feature>
<dbReference type="InterPro" id="IPR021109">
    <property type="entry name" value="Peptidase_aspartic_dom_sf"/>
</dbReference>
<evidence type="ECO:0000256" key="4">
    <source>
        <dbReference type="SAM" id="SignalP"/>
    </source>
</evidence>
<feature type="chain" id="PRO_5003559985" description="Peptidase A1 domain-containing protein" evidence="4">
    <location>
        <begin position="21"/>
        <end position="596"/>
    </location>
</feature>
<dbReference type="GO" id="GO:0004190">
    <property type="term" value="F:aspartic-type endopeptidase activity"/>
    <property type="evidence" value="ECO:0007669"/>
    <property type="project" value="InterPro"/>
</dbReference>
<sequence length="596" mass="65172">MQYSFIYLIFILHICFSACASTGKSSLSSTTSSSKKSSTRSSSSSSASSTSSSNSTRGIEYVALGVGKNLQGRYYVNASVGEPQQEQSLVLDTTEPYLWVISGNVEMNCTDTNNVCNANSLYYYNESSSAVAIDENADYQMDFLNYVSFAGSSYMDTINFTDISIKNNYTNTLLQSNLSAYVNLTNDHLWVKNVSFLDSTTATSLYSGVLGLGGSITSSNEYENSGNYDSSYFIFNKFKEANITQSNSYSLWLVEDESSLTTTSTKFEEEGTFGKLLLGVIDPALYRGSLYQFDMIPYVDPESLVSSQGYPILPMGVIYVKSESGARLNVTSKDFLEPVLLDSSQQGNYLPENAIIQIAIQIGATYIESMDRWLVSCDMASYGASVLFTFDGLEIDVPLENLLTNTFETGSNSSIYYSDGETACALTIYDNANMGYNLLGSAFFRNTYIAVDLEGNTVAIAQAKPSDEDDSSNLSATTLPAAAIKSHFIPYAYYRNLTNYSTMSLVPSSVTNDDSTIPYQLSASVFSNGIVTAQQRSFFDTTRSSTTKSSSTEFNNIEGSTSNQANHIKPFAAPQHHDHQQGLFAVCILYLLGLII</sequence>
<dbReference type="PROSITE" id="PS51767">
    <property type="entry name" value="PEPTIDASE_A1"/>
    <property type="match status" value="1"/>
</dbReference>